<dbReference type="GO" id="GO:0005507">
    <property type="term" value="F:copper ion binding"/>
    <property type="evidence" value="ECO:0007669"/>
    <property type="project" value="InterPro"/>
</dbReference>
<keyword evidence="5" id="KW-0249">Electron transport</keyword>
<dbReference type="GO" id="GO:0016020">
    <property type="term" value="C:membrane"/>
    <property type="evidence" value="ECO:0007669"/>
    <property type="project" value="UniProtKB-SubCell"/>
</dbReference>
<dbReference type="GO" id="GO:0004129">
    <property type="term" value="F:cytochrome-c oxidase activity"/>
    <property type="evidence" value="ECO:0007669"/>
    <property type="project" value="UniProtKB-EC"/>
</dbReference>
<gene>
    <name evidence="10" type="ORF">BMR1_03g00045</name>
</gene>
<reference evidence="10 11" key="1">
    <citation type="journal article" date="2012" name="Nucleic Acids Res.">
        <title>Sequencing of the smallest Apicomplexan genome from the human pathogen Babesia microti.</title>
        <authorList>
            <person name="Cornillot E."/>
            <person name="Hadj-Kaddour K."/>
            <person name="Dassouli A."/>
            <person name="Noel B."/>
            <person name="Ranwez V."/>
            <person name="Vacherie B."/>
            <person name="Augagneur Y."/>
            <person name="Bres V."/>
            <person name="Duclos A."/>
            <person name="Randazzo S."/>
            <person name="Carcy B."/>
            <person name="Debierre-Grockiego F."/>
            <person name="Delbecq S."/>
            <person name="Moubri-Menage K."/>
            <person name="Shams-Eldin H."/>
            <person name="Usmani-Brown S."/>
            <person name="Bringaud F."/>
            <person name="Wincker P."/>
            <person name="Vivares C.P."/>
            <person name="Schwarz R.T."/>
            <person name="Schetters T.P."/>
            <person name="Krause P.J."/>
            <person name="Gorenflot A."/>
            <person name="Berry V."/>
            <person name="Barbe V."/>
            <person name="Ben Mamoun C."/>
        </authorList>
    </citation>
    <scope>NUCLEOTIDE SEQUENCE [LARGE SCALE GENOMIC DNA]</scope>
    <source>
        <strain evidence="10 11">RI</strain>
    </source>
</reference>
<dbReference type="PROSITE" id="PS50857">
    <property type="entry name" value="COX2_CUA"/>
    <property type="match status" value="1"/>
</dbReference>
<dbReference type="InterPro" id="IPR008972">
    <property type="entry name" value="Cupredoxin"/>
</dbReference>
<evidence type="ECO:0000313" key="11">
    <source>
        <dbReference type="Proteomes" id="UP000002899"/>
    </source>
</evidence>
<evidence type="ECO:0000259" key="9">
    <source>
        <dbReference type="PROSITE" id="PS50857"/>
    </source>
</evidence>
<sequence>MVVLDLLTGFRPIKSRMPIGTHFSAQNLFLTTNRNNWVNISKFSINRRLISSSNNKYSNDNAKNCTDNINVDNYKGGKYFGKGFPLPSGPDENELPKLEFGKPTGMYKMIRHSHGDPRGHLNSDGTIKHQYGSEEFHWQDNYTDVPKQNIVIVDGEKMIIGKDTRPMEKLYGLPQTNIPFTPRQRLNVWGNYNTILKAEFCFFWIPAFIIISLAVPCYTMLYMMDEAICTTMTVKVIGRQWYWIYEVESPAA</sequence>
<dbReference type="VEuPathDB" id="PiroplasmaDB:BMR1_03g00045"/>
<dbReference type="Gene3D" id="2.60.40.420">
    <property type="entry name" value="Cupredoxins - blue copper proteins"/>
    <property type="match status" value="1"/>
</dbReference>
<proteinExistence type="predicted"/>
<name>A0A1R4AB11_BABMR</name>
<evidence type="ECO:0000256" key="3">
    <source>
        <dbReference type="ARBA" id="ARBA00022448"/>
    </source>
</evidence>
<dbReference type="KEGG" id="bmic:BMR1_03g00045"/>
<evidence type="ECO:0000256" key="6">
    <source>
        <dbReference type="ARBA" id="ARBA00023136"/>
    </source>
</evidence>
<dbReference type="InterPro" id="IPR002429">
    <property type="entry name" value="CcO_II-like_C"/>
</dbReference>
<accession>A0A1R4AB11</accession>
<dbReference type="Gene3D" id="1.10.287.90">
    <property type="match status" value="1"/>
</dbReference>
<dbReference type="OrthoDB" id="412083at2759"/>
<organism evidence="10 11">
    <name type="scientific">Babesia microti (strain RI)</name>
    <dbReference type="NCBI Taxonomy" id="1133968"/>
    <lineage>
        <taxon>Eukaryota</taxon>
        <taxon>Sar</taxon>
        <taxon>Alveolata</taxon>
        <taxon>Apicomplexa</taxon>
        <taxon>Aconoidasida</taxon>
        <taxon>Piroplasmida</taxon>
        <taxon>Babesiidae</taxon>
        <taxon>Babesia</taxon>
    </lineage>
</organism>
<reference evidence="10 11" key="3">
    <citation type="journal article" date="2016" name="Sci. Rep.">
        <title>Genome-wide diversity and gene expression profiling of Babesia microti isolates identify polymorphic genes that mediate host-pathogen interactions.</title>
        <authorList>
            <person name="Silva J.C."/>
            <person name="Cornillot E."/>
            <person name="McCracken C."/>
            <person name="Usmani-Brown S."/>
            <person name="Dwivedi A."/>
            <person name="Ifeonu O.O."/>
            <person name="Crabtree J."/>
            <person name="Gotia H.T."/>
            <person name="Virji A.Z."/>
            <person name="Reynes C."/>
            <person name="Colinge J."/>
            <person name="Kumar V."/>
            <person name="Lawres L."/>
            <person name="Pazzi J.E."/>
            <person name="Pablo J.V."/>
            <person name="Hung C."/>
            <person name="Brancato J."/>
            <person name="Kumari P."/>
            <person name="Orvis J."/>
            <person name="Tretina K."/>
            <person name="Chibucos M."/>
            <person name="Ott S."/>
            <person name="Sadzewicz L."/>
            <person name="Sengamalay N."/>
            <person name="Shetty A.C."/>
            <person name="Su Q."/>
            <person name="Tallon L."/>
            <person name="Fraser C.M."/>
            <person name="Frutos R."/>
            <person name="Molina D.M."/>
            <person name="Krause P.J."/>
            <person name="Ben Mamoun C."/>
        </authorList>
    </citation>
    <scope>NUCLEOTIDE SEQUENCE [LARGE SCALE GENOMIC DNA]</scope>
    <source>
        <strain evidence="10 11">RI</strain>
    </source>
</reference>
<dbReference type="InterPro" id="IPR036257">
    <property type="entry name" value="Cyt_c_oxidase_su2_TM_sf"/>
</dbReference>
<keyword evidence="6 8" id="KW-0472">Membrane</keyword>
<protein>
    <submittedName>
        <fullName evidence="10">Cytochrome c oxidase subunit 2, putative</fullName>
    </submittedName>
</protein>
<dbReference type="EMBL" id="LN871598">
    <property type="protein sequence ID" value="SJK86193.1"/>
    <property type="molecule type" value="Genomic_DNA"/>
</dbReference>
<dbReference type="AlphaFoldDB" id="A0A1R4AB11"/>
<comment type="subcellular location">
    <subcellularLocation>
        <location evidence="2">Membrane</location>
    </subcellularLocation>
</comment>
<comment type="cofactor">
    <cofactor evidence="1">
        <name>Cu cation</name>
        <dbReference type="ChEBI" id="CHEBI:23378"/>
    </cofactor>
</comment>
<evidence type="ECO:0000256" key="7">
    <source>
        <dbReference type="ARBA" id="ARBA00049512"/>
    </source>
</evidence>
<dbReference type="Proteomes" id="UP000002899">
    <property type="component" value="Chromosome III"/>
</dbReference>
<keyword evidence="4 8" id="KW-0812">Transmembrane</keyword>
<feature type="domain" description="Cytochrome oxidase subunit II copper A binding" evidence="9">
    <location>
        <begin position="229"/>
        <end position="252"/>
    </location>
</feature>
<dbReference type="GeneID" id="24424644"/>
<keyword evidence="11" id="KW-1185">Reference proteome</keyword>
<comment type="catalytic activity">
    <reaction evidence="7">
        <text>4 Fe(II)-[cytochrome c] + O2 + 8 H(+)(in) = 4 Fe(III)-[cytochrome c] + 2 H2O + 4 H(+)(out)</text>
        <dbReference type="Rhea" id="RHEA:11436"/>
        <dbReference type="Rhea" id="RHEA-COMP:10350"/>
        <dbReference type="Rhea" id="RHEA-COMP:14399"/>
        <dbReference type="ChEBI" id="CHEBI:15377"/>
        <dbReference type="ChEBI" id="CHEBI:15378"/>
        <dbReference type="ChEBI" id="CHEBI:15379"/>
        <dbReference type="ChEBI" id="CHEBI:29033"/>
        <dbReference type="ChEBI" id="CHEBI:29034"/>
        <dbReference type="EC" id="7.1.1.9"/>
    </reaction>
    <physiologicalReaction direction="left-to-right" evidence="7">
        <dbReference type="Rhea" id="RHEA:11437"/>
    </physiologicalReaction>
</comment>
<keyword evidence="3" id="KW-0813">Transport</keyword>
<dbReference type="PRINTS" id="PR01166">
    <property type="entry name" value="CYCOXIDASEII"/>
</dbReference>
<evidence type="ECO:0000256" key="8">
    <source>
        <dbReference type="SAM" id="Phobius"/>
    </source>
</evidence>
<reference evidence="10 11" key="2">
    <citation type="journal article" date="2013" name="PLoS ONE">
        <title>Whole genome mapping and re-organization of the nuclear and mitochondrial genomes of Babesia microti isolates.</title>
        <authorList>
            <person name="Cornillot E."/>
            <person name="Dassouli A."/>
            <person name="Garg A."/>
            <person name="Pachikara N."/>
            <person name="Randazzo S."/>
            <person name="Depoix D."/>
            <person name="Carcy B."/>
            <person name="Delbecq S."/>
            <person name="Frutos R."/>
            <person name="Silva J.C."/>
            <person name="Sutton R."/>
            <person name="Krause P.J."/>
            <person name="Mamoun C.B."/>
        </authorList>
    </citation>
    <scope>NUCLEOTIDE SEQUENCE [LARGE SCALE GENOMIC DNA]</scope>
    <source>
        <strain evidence="10 11">RI</strain>
    </source>
</reference>
<feature type="transmembrane region" description="Helical" evidence="8">
    <location>
        <begin position="202"/>
        <end position="223"/>
    </location>
</feature>
<evidence type="ECO:0000256" key="5">
    <source>
        <dbReference type="ARBA" id="ARBA00022982"/>
    </source>
</evidence>
<evidence type="ECO:0000256" key="4">
    <source>
        <dbReference type="ARBA" id="ARBA00022692"/>
    </source>
</evidence>
<keyword evidence="8" id="KW-1133">Transmembrane helix</keyword>
<evidence type="ECO:0000256" key="1">
    <source>
        <dbReference type="ARBA" id="ARBA00001935"/>
    </source>
</evidence>
<dbReference type="RefSeq" id="XP_021338382.1">
    <property type="nucleotide sequence ID" value="XM_021481782.1"/>
</dbReference>
<evidence type="ECO:0000313" key="10">
    <source>
        <dbReference type="EMBL" id="SJK86193.1"/>
    </source>
</evidence>
<evidence type="ECO:0000256" key="2">
    <source>
        <dbReference type="ARBA" id="ARBA00004370"/>
    </source>
</evidence>